<keyword evidence="3" id="KW-1185">Reference proteome</keyword>
<feature type="region of interest" description="Disordered" evidence="1">
    <location>
        <begin position="803"/>
        <end position="828"/>
    </location>
</feature>
<feature type="compositionally biased region" description="Acidic residues" evidence="1">
    <location>
        <begin position="596"/>
        <end position="609"/>
    </location>
</feature>
<evidence type="ECO:0000256" key="1">
    <source>
        <dbReference type="SAM" id="MobiDB-lite"/>
    </source>
</evidence>
<protein>
    <submittedName>
        <fullName evidence="2">Uncharacterized protein</fullName>
    </submittedName>
</protein>
<dbReference type="Proteomes" id="UP000553632">
    <property type="component" value="Unassembled WGS sequence"/>
</dbReference>
<evidence type="ECO:0000313" key="2">
    <source>
        <dbReference type="EMBL" id="KAF4747762.1"/>
    </source>
</evidence>
<proteinExistence type="predicted"/>
<sequence>MASLLSELNAQDTYVFWPPGGRCPRPGCSNSNTSVSKDVIGPKKILGSPSGWPARFYTIRKRCRACQHAFSCLDEAFLDSLPENTVADLLRTFVIGGQQTIIFADVIHRLRNNCRLKREIECQDGIAAQALARRRAIFSEAKAELHQGTLLHHTASKASSELALQEPHIAVPQQARLHYATLRNSYLSDFQRHRRDLEREIASVKAVRSLSIDHTRAGASISMNNQLGYLVGLISDEGYIMGVLAVGSCALADIAQGLKELRGRVPVDETTSDSGGCQPSKKIVKDGPSFTIFLDRGCCGREGEATRRLFIKNTGCTAAVRLRLDSFHCQLRLSRSVSSANHALFGMFCKKISRAFFCSSRSDMEKAKAENIQKGGNGVLSREQLRRRVRRFIPPPLALEKRLARVIEFFFRLDNDAQTHHGPSEGGDLVQQKLAEPLLGSQFWPSYRNVLCHVRNGCVSDSAAGDVCTMDSSEGYRWGRGSSRSENRHSVWRRDLAGVSRLSPMMMDALLLWRAVFSNRRLQKKLDEDADTLPIPLAPREAGSQLKHCVKLADTPVTFGSAYLAATNQKFYQSIFREWLSEGCTKEGSAGQGSESCDDVAPETDESDCDMSSAASDSTESVSDTAERLQNLISSGTTKGKVLKMVGPRAGPHPIPLAHWTPLVKGVVAELVAEVGHQKPDEVYKRYQKKVFSELHDVIEDTSGKPPLPLHDITPQDVRVFIRDLRRLRSGVPITVKSMQQERLLELDLQAEDEKQGILRSEISRAVVETIGEHPPDRPSAITGDDIVRDWVGQKAAREKVEKAARGTGIPELSSNSAANLPGKECAEEKEDKKARCDTPGLVKGGVMSMVCKYCEQPKAKGYNQHDYSDGSRYGICPMQPPKSTPDPAVVAYAREVAKSVTAYLPDGKKGTQHCGLCGLPLSATLRDTAGKQLASHERFLDEGEKLAWLCPLAGNIPPERVERLRALKTQRSEAKAARRNEARRIRYIEAKRIRSEDVNEDLQMTSAKRHRSGK</sequence>
<gene>
    <name evidence="2" type="ORF">FOZ63_025316</name>
</gene>
<comment type="caution">
    <text evidence="2">The sequence shown here is derived from an EMBL/GenBank/DDBJ whole genome shotgun (WGS) entry which is preliminary data.</text>
</comment>
<feature type="region of interest" description="Disordered" evidence="1">
    <location>
        <begin position="587"/>
        <end position="626"/>
    </location>
</feature>
<organism evidence="2 3">
    <name type="scientific">Perkinsus olseni</name>
    <name type="common">Perkinsus atlanticus</name>
    <dbReference type="NCBI Taxonomy" id="32597"/>
    <lineage>
        <taxon>Eukaryota</taxon>
        <taxon>Sar</taxon>
        <taxon>Alveolata</taxon>
        <taxon>Perkinsozoa</taxon>
        <taxon>Perkinsea</taxon>
        <taxon>Perkinsida</taxon>
        <taxon>Perkinsidae</taxon>
        <taxon>Perkinsus</taxon>
    </lineage>
</organism>
<accession>A0A7J6TT03</accession>
<evidence type="ECO:0000313" key="3">
    <source>
        <dbReference type="Proteomes" id="UP000553632"/>
    </source>
</evidence>
<dbReference type="AlphaFoldDB" id="A0A7J6TT03"/>
<name>A0A7J6TT03_PEROL</name>
<feature type="compositionally biased region" description="Low complexity" evidence="1">
    <location>
        <begin position="610"/>
        <end position="624"/>
    </location>
</feature>
<dbReference type="EMBL" id="JABANO010008915">
    <property type="protein sequence ID" value="KAF4747762.1"/>
    <property type="molecule type" value="Genomic_DNA"/>
</dbReference>
<reference evidence="2 3" key="1">
    <citation type="submission" date="2020-04" db="EMBL/GenBank/DDBJ databases">
        <title>Perkinsus olseni comparative genomics.</title>
        <authorList>
            <person name="Bogema D.R."/>
        </authorList>
    </citation>
    <scope>NUCLEOTIDE SEQUENCE [LARGE SCALE GENOMIC DNA]</scope>
    <source>
        <strain evidence="2 3">ATCC PRA-207</strain>
    </source>
</reference>